<dbReference type="AlphaFoldDB" id="A0AAV4DZI9"/>
<comment type="caution">
    <text evidence="2">The sequence shown here is derived from an EMBL/GenBank/DDBJ whole genome shotgun (WGS) entry which is preliminary data.</text>
</comment>
<feature type="region of interest" description="Disordered" evidence="1">
    <location>
        <begin position="79"/>
        <end position="102"/>
    </location>
</feature>
<proteinExistence type="predicted"/>
<evidence type="ECO:0000313" key="3">
    <source>
        <dbReference type="Proteomes" id="UP000735302"/>
    </source>
</evidence>
<evidence type="ECO:0000313" key="2">
    <source>
        <dbReference type="EMBL" id="GFO49508.1"/>
    </source>
</evidence>
<sequence length="132" mass="14415">MGLEPARYLISTVLSTPREVRKIARHFRSATLTDKPSLLSISHRNTPIQIGASALHNRKSSRLHQPFGPTLSTLALVEGSNSNQRQKSPSKSQGGSTSQGTAKVLAQGMEQVHSDSLTLAIFESWQVLYTAY</sequence>
<organism evidence="2 3">
    <name type="scientific">Plakobranchus ocellatus</name>
    <dbReference type="NCBI Taxonomy" id="259542"/>
    <lineage>
        <taxon>Eukaryota</taxon>
        <taxon>Metazoa</taxon>
        <taxon>Spiralia</taxon>
        <taxon>Lophotrochozoa</taxon>
        <taxon>Mollusca</taxon>
        <taxon>Gastropoda</taxon>
        <taxon>Heterobranchia</taxon>
        <taxon>Euthyneura</taxon>
        <taxon>Panpulmonata</taxon>
        <taxon>Sacoglossa</taxon>
        <taxon>Placobranchoidea</taxon>
        <taxon>Plakobranchidae</taxon>
        <taxon>Plakobranchus</taxon>
    </lineage>
</organism>
<dbReference type="EMBL" id="BLXT01008494">
    <property type="protein sequence ID" value="GFO49508.1"/>
    <property type="molecule type" value="Genomic_DNA"/>
</dbReference>
<keyword evidence="3" id="KW-1185">Reference proteome</keyword>
<feature type="compositionally biased region" description="Low complexity" evidence="1">
    <location>
        <begin position="86"/>
        <end position="101"/>
    </location>
</feature>
<evidence type="ECO:0000256" key="1">
    <source>
        <dbReference type="SAM" id="MobiDB-lite"/>
    </source>
</evidence>
<gene>
    <name evidence="2" type="ORF">PoB_007601300</name>
</gene>
<accession>A0AAV4DZI9</accession>
<protein>
    <submittedName>
        <fullName evidence="2">Uncharacterized protein</fullName>
    </submittedName>
</protein>
<reference evidence="2 3" key="1">
    <citation type="journal article" date="2021" name="Elife">
        <title>Chloroplast acquisition without the gene transfer in kleptoplastic sea slugs, Plakobranchus ocellatus.</title>
        <authorList>
            <person name="Maeda T."/>
            <person name="Takahashi S."/>
            <person name="Yoshida T."/>
            <person name="Shimamura S."/>
            <person name="Takaki Y."/>
            <person name="Nagai Y."/>
            <person name="Toyoda A."/>
            <person name="Suzuki Y."/>
            <person name="Arimoto A."/>
            <person name="Ishii H."/>
            <person name="Satoh N."/>
            <person name="Nishiyama T."/>
            <person name="Hasebe M."/>
            <person name="Maruyama T."/>
            <person name="Minagawa J."/>
            <person name="Obokata J."/>
            <person name="Shigenobu S."/>
        </authorList>
    </citation>
    <scope>NUCLEOTIDE SEQUENCE [LARGE SCALE GENOMIC DNA]</scope>
</reference>
<name>A0AAV4DZI9_9GAST</name>
<dbReference type="Proteomes" id="UP000735302">
    <property type="component" value="Unassembled WGS sequence"/>
</dbReference>